<feature type="transmembrane region" description="Helical" evidence="1">
    <location>
        <begin position="118"/>
        <end position="146"/>
    </location>
</feature>
<name>A0A154L2X6_9PROT</name>
<feature type="transmembrane region" description="Helical" evidence="1">
    <location>
        <begin position="89"/>
        <end position="112"/>
    </location>
</feature>
<feature type="domain" description="VTT" evidence="2">
    <location>
        <begin position="30"/>
        <end position="134"/>
    </location>
</feature>
<dbReference type="Proteomes" id="UP000076335">
    <property type="component" value="Unassembled WGS sequence"/>
</dbReference>
<dbReference type="InterPro" id="IPR032816">
    <property type="entry name" value="VTT_dom"/>
</dbReference>
<keyword evidence="1" id="KW-0472">Membrane</keyword>
<dbReference type="AlphaFoldDB" id="A0A154L2X6"/>
<dbReference type="InterPro" id="IPR051311">
    <property type="entry name" value="DedA_domain"/>
</dbReference>
<feature type="transmembrane region" description="Helical" evidence="1">
    <location>
        <begin position="38"/>
        <end position="63"/>
    </location>
</feature>
<gene>
    <name evidence="3" type="ORF">AUP42_04340</name>
</gene>
<evidence type="ECO:0000256" key="1">
    <source>
        <dbReference type="SAM" id="Phobius"/>
    </source>
</evidence>
<evidence type="ECO:0000313" key="3">
    <source>
        <dbReference type="EMBL" id="KZB62191.1"/>
    </source>
</evidence>
<accession>A0A154L2X6</accession>
<dbReference type="PANTHER" id="PTHR42709">
    <property type="entry name" value="ALKALINE PHOSPHATASE LIKE PROTEIN"/>
    <property type="match status" value="1"/>
</dbReference>
<reference evidence="3 4" key="1">
    <citation type="submission" date="2015-12" db="EMBL/GenBank/DDBJ databases">
        <title>Genome sequence of Thalassospira lucentensis MCCC 1A02072.</title>
        <authorList>
            <person name="Lu L."/>
            <person name="Lai Q."/>
            <person name="Shao Z."/>
            <person name="Qian P."/>
        </authorList>
    </citation>
    <scope>NUCLEOTIDE SEQUENCE [LARGE SCALE GENOMIC DNA]</scope>
    <source>
        <strain evidence="3 4">MCCC 1A02072</strain>
    </source>
</reference>
<proteinExistence type="predicted"/>
<dbReference type="Pfam" id="PF09335">
    <property type="entry name" value="VTT_dom"/>
    <property type="match status" value="1"/>
</dbReference>
<keyword evidence="1" id="KW-1133">Transmembrane helix</keyword>
<evidence type="ECO:0000313" key="4">
    <source>
        <dbReference type="Proteomes" id="UP000076335"/>
    </source>
</evidence>
<dbReference type="RefSeq" id="WP_062952769.1">
    <property type="nucleotide sequence ID" value="NZ_LPVY01000021.1"/>
</dbReference>
<organism evidence="3 4">
    <name type="scientific">Thalassospira lucentensis</name>
    <dbReference type="NCBI Taxonomy" id="168935"/>
    <lineage>
        <taxon>Bacteria</taxon>
        <taxon>Pseudomonadati</taxon>
        <taxon>Pseudomonadota</taxon>
        <taxon>Alphaproteobacteria</taxon>
        <taxon>Rhodospirillales</taxon>
        <taxon>Thalassospiraceae</taxon>
        <taxon>Thalassospira</taxon>
    </lineage>
</organism>
<dbReference type="PANTHER" id="PTHR42709:SF4">
    <property type="entry name" value="INNER MEMBRANE PROTEIN YQAA"/>
    <property type="match status" value="1"/>
</dbReference>
<keyword evidence="1" id="KW-0812">Transmembrane</keyword>
<dbReference type="OrthoDB" id="9814483at2"/>
<dbReference type="EMBL" id="LPVY01000021">
    <property type="protein sequence ID" value="KZB62191.1"/>
    <property type="molecule type" value="Genomic_DNA"/>
</dbReference>
<comment type="caution">
    <text evidence="3">The sequence shown here is derived from an EMBL/GenBank/DDBJ whole genome shotgun (WGS) entry which is preliminary data.</text>
</comment>
<sequence length="149" mass="16063">MQTLLFALLLSAFTSATILPGTSEAALAALVASGDYAVWLLVVVATLGNVMGSCVNWGLGLYIDHFRDRRWFPVSPGALDRASHWFGKYGLWSLLLAWLPIIGDPLTLFAGIMRVRFVPFIVLVTIGKAARYAMIAGGAGWIVSLLGHT</sequence>
<protein>
    <recommendedName>
        <fullName evidence="2">VTT domain-containing protein</fullName>
    </recommendedName>
</protein>
<evidence type="ECO:0000259" key="2">
    <source>
        <dbReference type="Pfam" id="PF09335"/>
    </source>
</evidence>